<keyword evidence="3 9" id="KW-0347">Helicase</keyword>
<evidence type="ECO:0000256" key="9">
    <source>
        <dbReference type="PROSITE-ProRule" id="PRU00560"/>
    </source>
</evidence>
<dbReference type="HOGENOM" id="CLU_010312_4_0_9"/>
<reference evidence="11 12" key="1">
    <citation type="submission" date="2013-11" db="EMBL/GenBank/DDBJ databases">
        <title>Complete genome sequence of Clostridum sp. M2/40.</title>
        <authorList>
            <person name="Wibberg D."/>
            <person name="Puehler A."/>
            <person name="Schlueter A."/>
        </authorList>
    </citation>
    <scope>NUCLEOTIDE SEQUENCE [LARGE SCALE GENOMIC DNA]</scope>
    <source>
        <strain evidence="12">M2/40</strain>
    </source>
</reference>
<evidence type="ECO:0000256" key="3">
    <source>
        <dbReference type="ARBA" id="ARBA00022806"/>
    </source>
</evidence>
<evidence type="ECO:0000256" key="1">
    <source>
        <dbReference type="ARBA" id="ARBA00022741"/>
    </source>
</evidence>
<name>W6RWP8_9CLOT</name>
<dbReference type="PANTHER" id="PTHR11070">
    <property type="entry name" value="UVRD / RECB / PCRA DNA HELICASE FAMILY MEMBER"/>
    <property type="match status" value="1"/>
</dbReference>
<comment type="catalytic activity">
    <reaction evidence="6">
        <text>Couples ATP hydrolysis with the unwinding of duplex DNA by translocating in the 3'-5' direction.</text>
        <dbReference type="EC" id="5.6.2.4"/>
    </reaction>
</comment>
<sequence length="699" mass="81371">MDNLNQEVELAIEESHLGYVIEQLKEERLKELEKRIKISNLIIDHRKKTLEAYEDDEDRVAEYFDHESYVMEETFKSIDKTIQEITTLLPAPYFGRIDLREEDSEEDKLYIGRFGVMNKEKFEPIIVDWRAPIASTFYNGTLGETSYMSPDGEVSVNVLLKRQFIIKQEKLKGMFDSAIDVKDEILQSVLSKNSSDKLKDIVMTIQREQDEIIRRPRNSVVVVNGVAGSGKTTIALHRVAYLLYNNREVLKNKMLILGPNYIFMEYIREVLPTLGESGIDQMTFVDFALNLLNFDRDQLMTFDKYMEKIVDNDKEFIEVVKKKTSEAFIEELDNLVKNMDENAEVREIKYFDNVVQSVEDIKDMLYNHFKTMPLYRRKKKIKRIVFSKLRDARNERVWDIERKFKETIESLSEDELKLQLNNLEYKKTLDIREAVMEVINVKKTLTWLDNIEVEEIYEPYKNGDLYTIDDLAPLLYLRIKLEGIKLQKEIKHVVIDEAQDYSKLQFIVVKEITEALGLTIVGDSNQRITPIEGSIPMESIEEIYLGCEDIEKFSLNKSYRSTKEIMEYANSYLEGEKIVPLVRNGNKVKVEAVKSKEELVDTLKEAIMDMEDAEMETVAIITKNREEAEELSTLLEGEGLKLYDKEEMIYRGGYIIIPSYLSKGLEFDGVIVVEQGNEESKLSYVMSTRALHNLTVISV</sequence>
<dbReference type="EMBL" id="HG917868">
    <property type="protein sequence ID" value="CDM68059.1"/>
    <property type="molecule type" value="Genomic_DNA"/>
</dbReference>
<dbReference type="InterPro" id="IPR000212">
    <property type="entry name" value="DNA_helicase_UvrD/REP"/>
</dbReference>
<evidence type="ECO:0000256" key="5">
    <source>
        <dbReference type="ARBA" id="ARBA00023235"/>
    </source>
</evidence>
<keyword evidence="1 9" id="KW-0547">Nucleotide-binding</keyword>
<dbReference type="GO" id="GO:0005829">
    <property type="term" value="C:cytosol"/>
    <property type="evidence" value="ECO:0007669"/>
    <property type="project" value="TreeGrafter"/>
</dbReference>
<dbReference type="GO" id="GO:0003677">
    <property type="term" value="F:DNA binding"/>
    <property type="evidence" value="ECO:0007669"/>
    <property type="project" value="InterPro"/>
</dbReference>
<evidence type="ECO:0000313" key="12">
    <source>
        <dbReference type="Proteomes" id="UP000019426"/>
    </source>
</evidence>
<dbReference type="Pfam" id="PF00580">
    <property type="entry name" value="UvrD-helicase"/>
    <property type="match status" value="1"/>
</dbReference>
<dbReference type="GO" id="GO:0043138">
    <property type="term" value="F:3'-5' DNA helicase activity"/>
    <property type="evidence" value="ECO:0007669"/>
    <property type="project" value="UniProtKB-EC"/>
</dbReference>
<evidence type="ECO:0000256" key="8">
    <source>
        <dbReference type="ARBA" id="ARBA00048988"/>
    </source>
</evidence>
<gene>
    <name evidence="11" type="ORF">CM240_0895</name>
</gene>
<dbReference type="Pfam" id="PF13361">
    <property type="entry name" value="UvrD_C"/>
    <property type="match status" value="1"/>
</dbReference>
<evidence type="ECO:0000256" key="7">
    <source>
        <dbReference type="ARBA" id="ARBA00034808"/>
    </source>
</evidence>
<dbReference type="PROSITE" id="PS51198">
    <property type="entry name" value="UVRD_HELICASE_ATP_BIND"/>
    <property type="match status" value="1"/>
</dbReference>
<dbReference type="OrthoDB" id="9787585at2"/>
<evidence type="ECO:0000256" key="2">
    <source>
        <dbReference type="ARBA" id="ARBA00022801"/>
    </source>
</evidence>
<dbReference type="InterPro" id="IPR027417">
    <property type="entry name" value="P-loop_NTPase"/>
</dbReference>
<keyword evidence="12" id="KW-1185">Reference proteome</keyword>
<dbReference type="InterPro" id="IPR014016">
    <property type="entry name" value="UvrD-like_ATP-bd"/>
</dbReference>
<dbReference type="SUPFAM" id="SSF52540">
    <property type="entry name" value="P-loop containing nucleoside triphosphate hydrolases"/>
    <property type="match status" value="1"/>
</dbReference>
<evidence type="ECO:0000259" key="10">
    <source>
        <dbReference type="PROSITE" id="PS51198"/>
    </source>
</evidence>
<accession>W6RWP8</accession>
<keyword evidence="2 9" id="KW-0378">Hydrolase</keyword>
<dbReference type="eggNOG" id="COG3973">
    <property type="taxonomic scope" value="Bacteria"/>
</dbReference>
<dbReference type="GO" id="GO:0005524">
    <property type="term" value="F:ATP binding"/>
    <property type="evidence" value="ECO:0007669"/>
    <property type="project" value="UniProtKB-UniRule"/>
</dbReference>
<evidence type="ECO:0000256" key="4">
    <source>
        <dbReference type="ARBA" id="ARBA00022840"/>
    </source>
</evidence>
<dbReference type="STRING" id="1216932.CM240_0895"/>
<evidence type="ECO:0000256" key="6">
    <source>
        <dbReference type="ARBA" id="ARBA00034617"/>
    </source>
</evidence>
<feature type="binding site" evidence="9">
    <location>
        <begin position="225"/>
        <end position="232"/>
    </location>
    <ligand>
        <name>ATP</name>
        <dbReference type="ChEBI" id="CHEBI:30616"/>
    </ligand>
</feature>
<dbReference type="PANTHER" id="PTHR11070:SF17">
    <property type="entry name" value="DNA HELICASE IV"/>
    <property type="match status" value="1"/>
</dbReference>
<dbReference type="RefSeq" id="WP_044036878.1">
    <property type="nucleotide sequence ID" value="NZ_HG917868.1"/>
</dbReference>
<proteinExistence type="predicted"/>
<dbReference type="GO" id="GO:0016887">
    <property type="term" value="F:ATP hydrolysis activity"/>
    <property type="evidence" value="ECO:0007669"/>
    <property type="project" value="RHEA"/>
</dbReference>
<dbReference type="AlphaFoldDB" id="W6RWP8"/>
<dbReference type="Gene3D" id="3.40.50.300">
    <property type="entry name" value="P-loop containing nucleotide triphosphate hydrolases"/>
    <property type="match status" value="3"/>
</dbReference>
<comment type="catalytic activity">
    <reaction evidence="8">
        <text>ATP + H2O = ADP + phosphate + H(+)</text>
        <dbReference type="Rhea" id="RHEA:13065"/>
        <dbReference type="ChEBI" id="CHEBI:15377"/>
        <dbReference type="ChEBI" id="CHEBI:15378"/>
        <dbReference type="ChEBI" id="CHEBI:30616"/>
        <dbReference type="ChEBI" id="CHEBI:43474"/>
        <dbReference type="ChEBI" id="CHEBI:456216"/>
        <dbReference type="EC" id="5.6.2.4"/>
    </reaction>
</comment>
<keyword evidence="5" id="KW-0413">Isomerase</keyword>
<evidence type="ECO:0000313" key="11">
    <source>
        <dbReference type="EMBL" id="CDM68059.1"/>
    </source>
</evidence>
<dbReference type="InterPro" id="IPR014017">
    <property type="entry name" value="DNA_helicase_UvrD-like_C"/>
</dbReference>
<dbReference type="KEGG" id="clt:CM240_0895"/>
<dbReference type="EC" id="5.6.2.4" evidence="7"/>
<protein>
    <recommendedName>
        <fullName evidence="7">DNA 3'-5' helicase</fullName>
        <ecNumber evidence="7">5.6.2.4</ecNumber>
    </recommendedName>
</protein>
<feature type="domain" description="UvrD-like helicase ATP-binding" evidence="10">
    <location>
        <begin position="204"/>
        <end position="562"/>
    </location>
</feature>
<keyword evidence="4 9" id="KW-0067">ATP-binding</keyword>
<dbReference type="GO" id="GO:0000725">
    <property type="term" value="P:recombinational repair"/>
    <property type="evidence" value="ECO:0007669"/>
    <property type="project" value="TreeGrafter"/>
</dbReference>
<organism evidence="11 12">
    <name type="scientific">Clostridium bornimense</name>
    <dbReference type="NCBI Taxonomy" id="1216932"/>
    <lineage>
        <taxon>Bacteria</taxon>
        <taxon>Bacillati</taxon>
        <taxon>Bacillota</taxon>
        <taxon>Clostridia</taxon>
        <taxon>Eubacteriales</taxon>
        <taxon>Clostridiaceae</taxon>
        <taxon>Clostridium</taxon>
    </lineage>
</organism>
<dbReference type="Proteomes" id="UP000019426">
    <property type="component" value="Chromosome M2/40_rep1"/>
</dbReference>
<dbReference type="PATRIC" id="fig|1216932.3.peg.882"/>